<organism evidence="4 5">
    <name type="scientific">Scrofimicrobium canadense</name>
    <dbReference type="NCBI Taxonomy" id="2652290"/>
    <lineage>
        <taxon>Bacteria</taxon>
        <taxon>Bacillati</taxon>
        <taxon>Actinomycetota</taxon>
        <taxon>Actinomycetes</taxon>
        <taxon>Actinomycetales</taxon>
        <taxon>Actinomycetaceae</taxon>
        <taxon>Scrofimicrobium</taxon>
    </lineage>
</organism>
<evidence type="ECO:0000256" key="1">
    <source>
        <dbReference type="ARBA" id="ARBA00022679"/>
    </source>
</evidence>
<dbReference type="RefSeq" id="WP_154545883.1">
    <property type="nucleotide sequence ID" value="NZ_VULO01000011.1"/>
</dbReference>
<evidence type="ECO:0000313" key="4">
    <source>
        <dbReference type="EMBL" id="MSS85014.1"/>
    </source>
</evidence>
<evidence type="ECO:0000256" key="2">
    <source>
        <dbReference type="ARBA" id="ARBA00023315"/>
    </source>
</evidence>
<reference evidence="4 5" key="1">
    <citation type="submission" date="2019-08" db="EMBL/GenBank/DDBJ databases">
        <title>In-depth cultivation of the pig gut microbiome towards novel bacterial diversity and tailored functional studies.</title>
        <authorList>
            <person name="Wylensek D."/>
            <person name="Hitch T.C.A."/>
            <person name="Clavel T."/>
        </authorList>
    </citation>
    <scope>NUCLEOTIDE SEQUENCE [LARGE SCALE GENOMIC DNA]</scope>
    <source>
        <strain evidence="4 5">WB03_NA08</strain>
    </source>
</reference>
<dbReference type="PROSITE" id="PS51186">
    <property type="entry name" value="GNAT"/>
    <property type="match status" value="1"/>
</dbReference>
<dbReference type="PANTHER" id="PTHR43877:SF2">
    <property type="entry name" value="AMINOALKYLPHOSPHONATE N-ACETYLTRANSFERASE-RELATED"/>
    <property type="match status" value="1"/>
</dbReference>
<dbReference type="CDD" id="cd04301">
    <property type="entry name" value="NAT_SF"/>
    <property type="match status" value="1"/>
</dbReference>
<dbReference type="Gene3D" id="3.40.630.30">
    <property type="match status" value="1"/>
</dbReference>
<dbReference type="InterPro" id="IPR050832">
    <property type="entry name" value="Bact_Acetyltransf"/>
</dbReference>
<name>A0A6N7VTB3_9ACTO</name>
<evidence type="ECO:0000313" key="5">
    <source>
        <dbReference type="Proteomes" id="UP000470875"/>
    </source>
</evidence>
<dbReference type="SUPFAM" id="SSF55729">
    <property type="entry name" value="Acyl-CoA N-acyltransferases (Nat)"/>
    <property type="match status" value="1"/>
</dbReference>
<dbReference type="Pfam" id="PF00583">
    <property type="entry name" value="Acetyltransf_1"/>
    <property type="match status" value="1"/>
</dbReference>
<dbReference type="AlphaFoldDB" id="A0A6N7VTB3"/>
<dbReference type="PANTHER" id="PTHR43877">
    <property type="entry name" value="AMINOALKYLPHOSPHONATE N-ACETYLTRANSFERASE-RELATED-RELATED"/>
    <property type="match status" value="1"/>
</dbReference>
<proteinExistence type="predicted"/>
<dbReference type="InterPro" id="IPR016181">
    <property type="entry name" value="Acyl_CoA_acyltransferase"/>
</dbReference>
<dbReference type="InterPro" id="IPR000182">
    <property type="entry name" value="GNAT_dom"/>
</dbReference>
<feature type="domain" description="N-acetyltransferase" evidence="3">
    <location>
        <begin position="22"/>
        <end position="163"/>
    </location>
</feature>
<gene>
    <name evidence="4" type="ORF">FYJ24_09610</name>
</gene>
<dbReference type="EMBL" id="VULO01000011">
    <property type="protein sequence ID" value="MSS85014.1"/>
    <property type="molecule type" value="Genomic_DNA"/>
</dbReference>
<protein>
    <submittedName>
        <fullName evidence="4">GNAT family N-acetyltransferase</fullName>
    </submittedName>
</protein>
<keyword evidence="1 4" id="KW-0808">Transferase</keyword>
<comment type="caution">
    <text evidence="4">The sequence shown here is derived from an EMBL/GenBank/DDBJ whole genome shotgun (WGS) entry which is preliminary data.</text>
</comment>
<dbReference type="GO" id="GO:0016747">
    <property type="term" value="F:acyltransferase activity, transferring groups other than amino-acyl groups"/>
    <property type="evidence" value="ECO:0007669"/>
    <property type="project" value="InterPro"/>
</dbReference>
<sequence length="163" mass="18024">MRELTLQADMEDIDVDSAVNALELASLTTYDTPALASLYVVAYDMPQTAEELFAASDELHLIFDGAFGTPRDDSFIGAWLDGQLVGAILAVLDAPWDEVPRGPFVLELMVDPEHRRKGIATALIAELAKRAEQWEYDSLTLRLDLKRSPGALPLYQQLGFTEL</sequence>
<dbReference type="Proteomes" id="UP000470875">
    <property type="component" value="Unassembled WGS sequence"/>
</dbReference>
<accession>A0A6N7VTB3</accession>
<keyword evidence="5" id="KW-1185">Reference proteome</keyword>
<evidence type="ECO:0000259" key="3">
    <source>
        <dbReference type="PROSITE" id="PS51186"/>
    </source>
</evidence>
<keyword evidence="2" id="KW-0012">Acyltransferase</keyword>